<reference evidence="7 8" key="1">
    <citation type="submission" date="2018-01" db="EMBL/GenBank/DDBJ databases">
        <title>Draft Genome Sequence of Komagataeibacter maltaceti LMG 1529, a Vinegar Producing Acetic Acid Bacterium Isolated from Malt Vinegar Brewery Acetifiers.</title>
        <authorList>
            <person name="Zhang Q."/>
            <person name="Hollensteiner J."/>
            <person name="Poehlein A."/>
            <person name="Daniel R."/>
        </authorList>
    </citation>
    <scope>NUCLEOTIDE SEQUENCE [LARGE SCALE GENOMIC DNA]</scope>
    <source>
        <strain evidence="7 8">LMG 1529</strain>
    </source>
</reference>
<dbReference type="Pfam" id="PF03239">
    <property type="entry name" value="FTR1"/>
    <property type="match status" value="1"/>
</dbReference>
<name>A0A2S3VY82_9PROT</name>
<gene>
    <name evidence="7" type="ORF">KMAL_28120</name>
</gene>
<evidence type="ECO:0000256" key="1">
    <source>
        <dbReference type="ARBA" id="ARBA00004141"/>
    </source>
</evidence>
<feature type="transmembrane region" description="Helical" evidence="6">
    <location>
        <begin position="68"/>
        <end position="87"/>
    </location>
</feature>
<evidence type="ECO:0000313" key="8">
    <source>
        <dbReference type="Proteomes" id="UP000237344"/>
    </source>
</evidence>
<accession>A0A2S3VY82</accession>
<comment type="similarity">
    <text evidence="2">Belongs to the oxidase-dependent Fe transporter (OFeT) (TC 9.A.10.1) family.</text>
</comment>
<feature type="transmembrane region" description="Helical" evidence="6">
    <location>
        <begin position="12"/>
        <end position="30"/>
    </location>
</feature>
<evidence type="ECO:0000256" key="6">
    <source>
        <dbReference type="SAM" id="Phobius"/>
    </source>
</evidence>
<dbReference type="OrthoDB" id="7260758at2"/>
<dbReference type="Proteomes" id="UP000237344">
    <property type="component" value="Unassembled WGS sequence"/>
</dbReference>
<protein>
    <submittedName>
        <fullName evidence="7">Iron permease FTR1 family protein</fullName>
    </submittedName>
</protein>
<feature type="transmembrane region" description="Helical" evidence="6">
    <location>
        <begin position="243"/>
        <end position="265"/>
    </location>
</feature>
<evidence type="ECO:0000313" key="7">
    <source>
        <dbReference type="EMBL" id="POF61569.1"/>
    </source>
</evidence>
<feature type="transmembrane region" description="Helical" evidence="6">
    <location>
        <begin position="35"/>
        <end position="56"/>
    </location>
</feature>
<evidence type="ECO:0000256" key="2">
    <source>
        <dbReference type="ARBA" id="ARBA00008333"/>
    </source>
</evidence>
<keyword evidence="8" id="KW-1185">Reference proteome</keyword>
<dbReference type="GO" id="GO:0015093">
    <property type="term" value="F:ferrous iron transmembrane transporter activity"/>
    <property type="evidence" value="ECO:0007669"/>
    <property type="project" value="TreeGrafter"/>
</dbReference>
<dbReference type="AlphaFoldDB" id="A0A2S3VY82"/>
<keyword evidence="3 6" id="KW-0812">Transmembrane</keyword>
<evidence type="ECO:0000256" key="3">
    <source>
        <dbReference type="ARBA" id="ARBA00022692"/>
    </source>
</evidence>
<feature type="transmembrane region" description="Helical" evidence="6">
    <location>
        <begin position="115"/>
        <end position="139"/>
    </location>
</feature>
<keyword evidence="5 6" id="KW-0472">Membrane</keyword>
<dbReference type="PANTHER" id="PTHR31632:SF2">
    <property type="entry name" value="PLASMA MEMBRANE IRON PERMEASE"/>
    <property type="match status" value="1"/>
</dbReference>
<comment type="subcellular location">
    <subcellularLocation>
        <location evidence="1">Membrane</location>
        <topology evidence="1">Multi-pass membrane protein</topology>
    </subcellularLocation>
</comment>
<organism evidence="7 8">
    <name type="scientific">Novacetimonas maltaceti</name>
    <dbReference type="NCBI Taxonomy" id="1203393"/>
    <lineage>
        <taxon>Bacteria</taxon>
        <taxon>Pseudomonadati</taxon>
        <taxon>Pseudomonadota</taxon>
        <taxon>Alphaproteobacteria</taxon>
        <taxon>Acetobacterales</taxon>
        <taxon>Acetobacteraceae</taxon>
        <taxon>Novacetimonas</taxon>
    </lineage>
</organism>
<comment type="caution">
    <text evidence="7">The sequence shown here is derived from an EMBL/GenBank/DDBJ whole genome shotgun (WGS) entry which is preliminary data.</text>
</comment>
<proteinExistence type="inferred from homology"/>
<evidence type="ECO:0000256" key="5">
    <source>
        <dbReference type="ARBA" id="ARBA00023136"/>
    </source>
</evidence>
<feature type="transmembrane region" description="Helical" evidence="6">
    <location>
        <begin position="179"/>
        <end position="203"/>
    </location>
</feature>
<sequence>MLGSLLIVFREVMEAGLIIGIVLAATQGIAHRGRWVAGGIAAGVAGAAVVALFAGRLSQALSGNGQDVFSASILCVAVVMLGWHTIWMTRHGREMAGDMRALGAQVASGQRSLTAMAVVVAVAVLREGVEVVLFLYGIAVSTHSGPVAMLAGGLLGIVAGGGVSWLLYRGLIVIPLHRLFGVTGLLIAFLAAGMASQAAALLAGDDIIPACGYEMWDTSWLLSDGSMVGRAAKALFGYSDRPMGIQLIAWVVTLAVMIVATRLVARKPGSARVTNAA</sequence>
<dbReference type="GO" id="GO:0033573">
    <property type="term" value="C:high-affinity iron permease complex"/>
    <property type="evidence" value="ECO:0007669"/>
    <property type="project" value="InterPro"/>
</dbReference>
<dbReference type="RefSeq" id="WP_110096274.1">
    <property type="nucleotide sequence ID" value="NZ_NKUE01000008.1"/>
</dbReference>
<dbReference type="InterPro" id="IPR004923">
    <property type="entry name" value="FTR1/Fip1/EfeU"/>
</dbReference>
<dbReference type="PANTHER" id="PTHR31632">
    <property type="entry name" value="IRON TRANSPORTER FTH1"/>
    <property type="match status" value="1"/>
</dbReference>
<evidence type="ECO:0000256" key="4">
    <source>
        <dbReference type="ARBA" id="ARBA00022989"/>
    </source>
</evidence>
<dbReference type="EMBL" id="POTC01000059">
    <property type="protein sequence ID" value="POF61569.1"/>
    <property type="molecule type" value="Genomic_DNA"/>
</dbReference>
<keyword evidence="4 6" id="KW-1133">Transmembrane helix</keyword>
<feature type="transmembrane region" description="Helical" evidence="6">
    <location>
        <begin position="145"/>
        <end position="167"/>
    </location>
</feature>